<accession>A0ABV1HD18</accession>
<reference evidence="1 2" key="1">
    <citation type="submission" date="2024-03" db="EMBL/GenBank/DDBJ databases">
        <title>Human intestinal bacterial collection.</title>
        <authorList>
            <person name="Pauvert C."/>
            <person name="Hitch T.C.A."/>
            <person name="Clavel T."/>
        </authorList>
    </citation>
    <scope>NUCLEOTIDE SEQUENCE [LARGE SCALE GENOMIC DNA]</scope>
    <source>
        <strain evidence="1 2">CLA-AA-H185</strain>
    </source>
</reference>
<dbReference type="EMBL" id="JBBMEX010000006">
    <property type="protein sequence ID" value="MEQ2557608.1"/>
    <property type="molecule type" value="Genomic_DNA"/>
</dbReference>
<dbReference type="InterPro" id="IPR022476">
    <property type="entry name" value="Spore_YabP/YqfC"/>
</dbReference>
<protein>
    <submittedName>
        <fullName evidence="1">YabP/YqfC family sporulation protein</fullName>
    </submittedName>
</protein>
<proteinExistence type="predicted"/>
<comment type="caution">
    <text evidence="1">The sequence shown here is derived from an EMBL/GenBank/DDBJ whole genome shotgun (WGS) entry which is preliminary data.</text>
</comment>
<gene>
    <name evidence="1" type="ORF">WMO43_06975</name>
</gene>
<organism evidence="1 2">
    <name type="scientific">Maccoyibacter intestinihominis</name>
    <dbReference type="NCBI Taxonomy" id="3133499"/>
    <lineage>
        <taxon>Bacteria</taxon>
        <taxon>Bacillati</taxon>
        <taxon>Bacillota</taxon>
        <taxon>Clostridia</taxon>
        <taxon>Lachnospirales</taxon>
        <taxon>Lachnospiraceae</taxon>
        <taxon>Maccoyibacter</taxon>
    </lineage>
</organism>
<name>A0ABV1HD18_9FIRM</name>
<dbReference type="Proteomes" id="UP001454489">
    <property type="component" value="Unassembled WGS sequence"/>
</dbReference>
<evidence type="ECO:0000313" key="1">
    <source>
        <dbReference type="EMBL" id="MEQ2557608.1"/>
    </source>
</evidence>
<dbReference type="Pfam" id="PF07873">
    <property type="entry name" value="YabP"/>
    <property type="match status" value="1"/>
</dbReference>
<sequence length="93" mass="10816">MKHNKLKSVKQNMVETLELPKDLMYGDSIVTITGRREVLIENYKGILEYTGEYIKIQTKNAKLTVYGKKLSIEYYTNEDMKVVGFVKSIEYEA</sequence>
<keyword evidence="2" id="KW-1185">Reference proteome</keyword>
<evidence type="ECO:0000313" key="2">
    <source>
        <dbReference type="Proteomes" id="UP001454489"/>
    </source>
</evidence>
<dbReference type="RefSeq" id="WP_177962693.1">
    <property type="nucleotide sequence ID" value="NZ_JBBMEX010000006.1"/>
</dbReference>